<organism evidence="3 4">
    <name type="scientific">Marinobacterium weihaiense</name>
    <dbReference type="NCBI Taxonomy" id="2851016"/>
    <lineage>
        <taxon>Bacteria</taxon>
        <taxon>Pseudomonadati</taxon>
        <taxon>Pseudomonadota</taxon>
        <taxon>Gammaproteobacteria</taxon>
        <taxon>Oceanospirillales</taxon>
        <taxon>Oceanospirillaceae</taxon>
        <taxon>Marinobacterium</taxon>
    </lineage>
</organism>
<name>A0ABS6M9N1_9GAMM</name>
<evidence type="ECO:0000313" key="4">
    <source>
        <dbReference type="Proteomes" id="UP000755551"/>
    </source>
</evidence>
<sequence>MLKHGVRRPVHEPLCIRQRGMVLLVGMIFLLVLTVIGVSLMTGATQDERLSGNSKRSSDAFLAAEAGSKAAITELCTEYVDENGYGGGQNYCDPDENKMDEAINPPEWFYYACRCVDDCSASNVSDRTYALVTPEGTVIGENDTVYLYQDEVFANADSDNPALKSTFSVSLGRCEPKNGELEGALETLSLISEGKQSNAERKIHFNLGQSSGGGDVSWPAVFVNDDPDDPDCDFDFGPSNSYLYDGRGGPAISTNTKACADQIRNADDGEGQLKGGVVVNNPEPDFTSPGGQEKFFAALDAYTPSDRKVFGEPDSNPNKNMVVVKQDLPKDLGTPGDPSSMKTTIIYGNLNITGGLSGAGILVVTGEANFGGTPHWDGIIMVLGGHVDIGGGGAANGLDGTLIVSNIDFGDDDPYKPGPWNDHKDDERDFTDDDWESRWDYDADDPTINWDVSGGGNALYNYGCQNMIDAANSLPSGVSFPAPSSCPDVSGDGTGEGAGYNGTFGRLYVFDWLEEVDN</sequence>
<comment type="caution">
    <text evidence="3">The sequence shown here is derived from an EMBL/GenBank/DDBJ whole genome shotgun (WGS) entry which is preliminary data.</text>
</comment>
<dbReference type="EMBL" id="JAHQZT010000006">
    <property type="protein sequence ID" value="MBV0932993.1"/>
    <property type="molecule type" value="Genomic_DNA"/>
</dbReference>
<keyword evidence="1" id="KW-0812">Transmembrane</keyword>
<keyword evidence="1" id="KW-0472">Membrane</keyword>
<protein>
    <submittedName>
        <fullName evidence="3">Pilus assembly PilX N-terminal domain-containing protein</fullName>
    </submittedName>
</protein>
<dbReference type="Proteomes" id="UP000755551">
    <property type="component" value="Unassembled WGS sequence"/>
</dbReference>
<dbReference type="Pfam" id="PF14341">
    <property type="entry name" value="PilX_N"/>
    <property type="match status" value="1"/>
</dbReference>
<evidence type="ECO:0000259" key="2">
    <source>
        <dbReference type="Pfam" id="PF14341"/>
    </source>
</evidence>
<gene>
    <name evidence="3" type="ORF">KTN04_06540</name>
</gene>
<dbReference type="RefSeq" id="WP_217334417.1">
    <property type="nucleotide sequence ID" value="NZ_JAHQZT010000006.1"/>
</dbReference>
<feature type="transmembrane region" description="Helical" evidence="1">
    <location>
        <begin position="21"/>
        <end position="41"/>
    </location>
</feature>
<dbReference type="InterPro" id="IPR025746">
    <property type="entry name" value="PilX_N_dom"/>
</dbReference>
<keyword evidence="4" id="KW-1185">Reference proteome</keyword>
<feature type="domain" description="Type 4 fimbrial biogenesis protein PilX N-terminal" evidence="2">
    <location>
        <begin position="19"/>
        <end position="68"/>
    </location>
</feature>
<evidence type="ECO:0000313" key="3">
    <source>
        <dbReference type="EMBL" id="MBV0932993.1"/>
    </source>
</evidence>
<accession>A0ABS6M9N1</accession>
<evidence type="ECO:0000256" key="1">
    <source>
        <dbReference type="SAM" id="Phobius"/>
    </source>
</evidence>
<proteinExistence type="predicted"/>
<reference evidence="3 4" key="1">
    <citation type="submission" date="2021-06" db="EMBL/GenBank/DDBJ databases">
        <title>Bacterium isolated from marine sediment.</title>
        <authorList>
            <person name="Zhu K.-L."/>
            <person name="Du Z.-J."/>
            <person name="Liang Q.-Y."/>
        </authorList>
    </citation>
    <scope>NUCLEOTIDE SEQUENCE [LARGE SCALE GENOMIC DNA]</scope>
    <source>
        <strain evidence="3 4">A346</strain>
    </source>
</reference>
<keyword evidence="1" id="KW-1133">Transmembrane helix</keyword>